<name>A0A401UQ33_9CLOT</name>
<proteinExistence type="predicted"/>
<dbReference type="Gene3D" id="3.30.70.370">
    <property type="match status" value="2"/>
</dbReference>
<feature type="domain" description="DNA-directed DNA polymerase family A palm" evidence="4">
    <location>
        <begin position="365"/>
        <end position="615"/>
    </location>
</feature>
<dbReference type="GO" id="GO:0006302">
    <property type="term" value="P:double-strand break repair"/>
    <property type="evidence" value="ECO:0007669"/>
    <property type="project" value="TreeGrafter"/>
</dbReference>
<dbReference type="Proteomes" id="UP000287872">
    <property type="component" value="Unassembled WGS sequence"/>
</dbReference>
<keyword evidence="2" id="KW-0235">DNA replication</keyword>
<dbReference type="InterPro" id="IPR002298">
    <property type="entry name" value="DNA_polymerase_A"/>
</dbReference>
<dbReference type="Pfam" id="PF00476">
    <property type="entry name" value="DNA_pol_A"/>
    <property type="match status" value="1"/>
</dbReference>
<evidence type="ECO:0000313" key="6">
    <source>
        <dbReference type="Proteomes" id="UP000287872"/>
    </source>
</evidence>
<evidence type="ECO:0000256" key="2">
    <source>
        <dbReference type="ARBA" id="ARBA00022705"/>
    </source>
</evidence>
<keyword evidence="6" id="KW-1185">Reference proteome</keyword>
<dbReference type="SUPFAM" id="SSF56672">
    <property type="entry name" value="DNA/RNA polymerases"/>
    <property type="match status" value="1"/>
</dbReference>
<protein>
    <recommendedName>
        <fullName evidence="1">DNA-directed DNA polymerase</fullName>
        <ecNumber evidence="1">2.7.7.7</ecNumber>
    </recommendedName>
</protein>
<dbReference type="Gene3D" id="1.10.150.20">
    <property type="entry name" value="5' to 3' exonuclease, C-terminal subdomain"/>
    <property type="match status" value="1"/>
</dbReference>
<dbReference type="OrthoDB" id="9764911at2"/>
<dbReference type="CDD" id="cd08642">
    <property type="entry name" value="DNA_pol_A_pol_I_A"/>
    <property type="match status" value="1"/>
</dbReference>
<dbReference type="PANTHER" id="PTHR10133">
    <property type="entry name" value="DNA POLYMERASE I"/>
    <property type="match status" value="1"/>
</dbReference>
<comment type="catalytic activity">
    <reaction evidence="3">
        <text>DNA(n) + a 2'-deoxyribonucleoside 5'-triphosphate = DNA(n+1) + diphosphate</text>
        <dbReference type="Rhea" id="RHEA:22508"/>
        <dbReference type="Rhea" id="RHEA-COMP:17339"/>
        <dbReference type="Rhea" id="RHEA-COMP:17340"/>
        <dbReference type="ChEBI" id="CHEBI:33019"/>
        <dbReference type="ChEBI" id="CHEBI:61560"/>
        <dbReference type="ChEBI" id="CHEBI:173112"/>
        <dbReference type="EC" id="2.7.7.7"/>
    </reaction>
</comment>
<evidence type="ECO:0000313" key="5">
    <source>
        <dbReference type="EMBL" id="GCD11639.1"/>
    </source>
</evidence>
<reference evidence="5 6" key="1">
    <citation type="submission" date="2018-11" db="EMBL/GenBank/DDBJ databases">
        <title>Genome sequencing and assembly of Clostridium tagluense strain A121.</title>
        <authorList>
            <person name="Murakami T."/>
            <person name="Segawa T."/>
            <person name="Shcherbakova V.A."/>
            <person name="Mori H."/>
            <person name="Yoshimura Y."/>
        </authorList>
    </citation>
    <scope>NUCLEOTIDE SEQUENCE [LARGE SCALE GENOMIC DNA]</scope>
    <source>
        <strain evidence="5 6">A121</strain>
    </source>
</reference>
<dbReference type="RefSeq" id="WP_125003625.1">
    <property type="nucleotide sequence ID" value="NZ_BHYK01000020.1"/>
</dbReference>
<gene>
    <name evidence="5" type="ORF">Ctaglu_32620</name>
</gene>
<dbReference type="InterPro" id="IPR001098">
    <property type="entry name" value="DNA-dir_DNA_pol_A_palm_dom"/>
</dbReference>
<evidence type="ECO:0000256" key="1">
    <source>
        <dbReference type="ARBA" id="ARBA00012417"/>
    </source>
</evidence>
<evidence type="ECO:0000259" key="4">
    <source>
        <dbReference type="SMART" id="SM00482"/>
    </source>
</evidence>
<accession>A0A401UQ33</accession>
<dbReference type="GO" id="GO:0006261">
    <property type="term" value="P:DNA-templated DNA replication"/>
    <property type="evidence" value="ECO:0007669"/>
    <property type="project" value="InterPro"/>
</dbReference>
<dbReference type="EC" id="2.7.7.7" evidence="1"/>
<sequence length="650" mass="73296">MLAIDIETYSSIDITKCGVYAYTQAKDFEILLFAYAYDEEEVKLIDLASGEKLPQNIIEDLTSPRVIKTAFNASFERTCLAKYLNKPMPPAQWRCSAAYSLSLGLPLTLEGVSKCLNLQQQKMREGKALIRYFSMPCKSSIDYGRRNYNLTEADEAKWQIFKTYCKQDVEVERAIRGRLEQFPLTDKERELWELDQKINDGGVRVDKVLVHNAINCDEAYEKKITVEAANLTKLQNPNSPAQLKTWLQGKGLKVESLSKEKVKELLEEVEDATVKRVLELRQELSKTSVKKYEAMERAICVDGRLRGLMQFYGANRTGRWAGRLVQIHNLPRNSMDNLSFARGLILSGDYEMLEMLFDSVPEVLSQLIRTAFIPSVNCRFIVSDFSAIEARVIAYLAGEKWVIDTFKSHGKIYEMTASKMFGVPIANIVKGNPQYELRQKGKIATLACGFGGSVGALTAMGAIKMGLKEEELRAIVTAWRKTNPKIVALWREIENAAIVAVAENKIVKMRCGLEFSCTKRVLFIKLPSGRSLAYVSPRIETDVRFNKPKLTYEGIEQATKQWGRISTFGGKLTENIVQAIARDCLAEAMIRIDKAGYKIVFHVHDEVILDVPKGFGSLEQVNEIIGQAIAWAPGLLLQAAGFETDYYKKD</sequence>
<dbReference type="PANTHER" id="PTHR10133:SF27">
    <property type="entry name" value="DNA POLYMERASE NU"/>
    <property type="match status" value="1"/>
</dbReference>
<dbReference type="EMBL" id="BHYK01000020">
    <property type="protein sequence ID" value="GCD11639.1"/>
    <property type="molecule type" value="Genomic_DNA"/>
</dbReference>
<dbReference type="AlphaFoldDB" id="A0A401UQ33"/>
<comment type="caution">
    <text evidence="5">The sequence shown here is derived from an EMBL/GenBank/DDBJ whole genome shotgun (WGS) entry which is preliminary data.</text>
</comment>
<dbReference type="SMART" id="SM00482">
    <property type="entry name" value="POLAc"/>
    <property type="match status" value="1"/>
</dbReference>
<evidence type="ECO:0000256" key="3">
    <source>
        <dbReference type="ARBA" id="ARBA00049244"/>
    </source>
</evidence>
<dbReference type="GO" id="GO:0003677">
    <property type="term" value="F:DNA binding"/>
    <property type="evidence" value="ECO:0007669"/>
    <property type="project" value="InterPro"/>
</dbReference>
<dbReference type="InterPro" id="IPR043502">
    <property type="entry name" value="DNA/RNA_pol_sf"/>
</dbReference>
<organism evidence="5 6">
    <name type="scientific">Clostridium tagluense</name>
    <dbReference type="NCBI Taxonomy" id="360422"/>
    <lineage>
        <taxon>Bacteria</taxon>
        <taxon>Bacillati</taxon>
        <taxon>Bacillota</taxon>
        <taxon>Clostridia</taxon>
        <taxon>Eubacteriales</taxon>
        <taxon>Clostridiaceae</taxon>
        <taxon>Clostridium</taxon>
    </lineage>
</organism>
<dbReference type="GO" id="GO:0003887">
    <property type="term" value="F:DNA-directed DNA polymerase activity"/>
    <property type="evidence" value="ECO:0007669"/>
    <property type="project" value="UniProtKB-EC"/>
</dbReference>